<dbReference type="AlphaFoldDB" id="G7VBI7"/>
<proteinExistence type="predicted"/>
<protein>
    <submittedName>
        <fullName evidence="6">Uncharacterized protein</fullName>
    </submittedName>
</protein>
<dbReference type="Gene3D" id="3.30.1280.10">
    <property type="entry name" value="Phosphoribosylformylglycinamidine synthase subunit PurS"/>
    <property type="match status" value="1"/>
</dbReference>
<keyword evidence="5" id="KW-0067">ATP-binding</keyword>
<keyword evidence="4" id="KW-0658">Purine biosynthesis</keyword>
<evidence type="ECO:0000256" key="2">
    <source>
        <dbReference type="ARBA" id="ARBA00022598"/>
    </source>
</evidence>
<dbReference type="HOGENOM" id="CLU_164833_2_0_2"/>
<dbReference type="GO" id="GO:0006164">
    <property type="term" value="P:purine nucleotide biosynthetic process"/>
    <property type="evidence" value="ECO:0007669"/>
    <property type="project" value="UniProtKB-KW"/>
</dbReference>
<evidence type="ECO:0000256" key="5">
    <source>
        <dbReference type="ARBA" id="ARBA00022840"/>
    </source>
</evidence>
<evidence type="ECO:0000256" key="1">
    <source>
        <dbReference type="ARBA" id="ARBA00022490"/>
    </source>
</evidence>
<dbReference type="SUPFAM" id="SSF82697">
    <property type="entry name" value="PurS-like"/>
    <property type="match status" value="1"/>
</dbReference>
<keyword evidence="2" id="KW-0436">Ligase</keyword>
<dbReference type="GO" id="GO:0016874">
    <property type="term" value="F:ligase activity"/>
    <property type="evidence" value="ECO:0007669"/>
    <property type="project" value="UniProtKB-KW"/>
</dbReference>
<dbReference type="STRING" id="1104324.P186_0976"/>
<evidence type="ECO:0000313" key="6">
    <source>
        <dbReference type="EMBL" id="AET32417.1"/>
    </source>
</evidence>
<dbReference type="Pfam" id="PF02700">
    <property type="entry name" value="PurS"/>
    <property type="match status" value="1"/>
</dbReference>
<gene>
    <name evidence="6" type="ORF">P186_0976</name>
</gene>
<organism evidence="6 7">
    <name type="scientific">Pyrobaculum ferrireducens</name>
    <dbReference type="NCBI Taxonomy" id="1104324"/>
    <lineage>
        <taxon>Archaea</taxon>
        <taxon>Thermoproteota</taxon>
        <taxon>Thermoprotei</taxon>
        <taxon>Thermoproteales</taxon>
        <taxon>Thermoproteaceae</taxon>
        <taxon>Pyrobaculum</taxon>
    </lineage>
</organism>
<keyword evidence="3" id="KW-0547">Nucleotide-binding</keyword>
<keyword evidence="1" id="KW-0963">Cytoplasm</keyword>
<dbReference type="EMBL" id="CP003098">
    <property type="protein sequence ID" value="AET32417.1"/>
    <property type="molecule type" value="Genomic_DNA"/>
</dbReference>
<dbReference type="GO" id="GO:0005524">
    <property type="term" value="F:ATP binding"/>
    <property type="evidence" value="ECO:0007669"/>
    <property type="project" value="UniProtKB-KW"/>
</dbReference>
<dbReference type="KEGG" id="pyr:P186_0976"/>
<dbReference type="eggNOG" id="arCOG04462">
    <property type="taxonomic scope" value="Archaea"/>
</dbReference>
<name>G7VBI7_9CREN</name>
<dbReference type="PANTHER" id="PTHR34696:SF1">
    <property type="entry name" value="PHOSPHORIBOSYLFORMYLGLYCINAMIDINE SYNTHASE SUBUNIT PURS"/>
    <property type="match status" value="1"/>
</dbReference>
<dbReference type="Proteomes" id="UP000005867">
    <property type="component" value="Chromosome"/>
</dbReference>
<evidence type="ECO:0000313" key="7">
    <source>
        <dbReference type="Proteomes" id="UP000005867"/>
    </source>
</evidence>
<accession>G7VBI7</accession>
<dbReference type="NCBIfam" id="NF004450">
    <property type="entry name" value="PRK05783.1"/>
    <property type="match status" value="1"/>
</dbReference>
<dbReference type="InterPro" id="IPR003850">
    <property type="entry name" value="PurS"/>
</dbReference>
<keyword evidence="7" id="KW-1185">Reference proteome</keyword>
<dbReference type="BioCyc" id="PSP1104324:GJSN-956-MONOMER"/>
<sequence>MYINVAYKPSLRDPEGETISRDLLARLGFGVEVRSGKCLVLYIEAESPEAAREAALKIAREARLGNPNVHVIEVVRVEEG</sequence>
<reference evidence="6 7" key="1">
    <citation type="journal article" date="2012" name="J. Bacteriol.">
        <title>Complete genome sequence of strain 1860, a crenarchaeon of the genus pyrobaculum able to grow with various electron acceptors.</title>
        <authorList>
            <person name="Mardanov A.V."/>
            <person name="Gumerov V.M."/>
            <person name="Slobodkina G.B."/>
            <person name="Beletsky A.V."/>
            <person name="Bonch-Osmolovskaya E.A."/>
            <person name="Ravin N.V."/>
            <person name="Skryabin K.G."/>
        </authorList>
    </citation>
    <scope>NUCLEOTIDE SEQUENCE [LARGE SCALE GENOMIC DNA]</scope>
    <source>
        <strain evidence="6 7">1860</strain>
    </source>
</reference>
<dbReference type="PANTHER" id="PTHR34696">
    <property type="entry name" value="PHOSPHORIBOSYLFORMYLGLYCINAMIDINE SYNTHASE SUBUNIT PURS"/>
    <property type="match status" value="1"/>
</dbReference>
<evidence type="ECO:0000256" key="3">
    <source>
        <dbReference type="ARBA" id="ARBA00022741"/>
    </source>
</evidence>
<evidence type="ECO:0000256" key="4">
    <source>
        <dbReference type="ARBA" id="ARBA00022755"/>
    </source>
</evidence>
<dbReference type="InterPro" id="IPR036604">
    <property type="entry name" value="PurS-like_sf"/>
</dbReference>